<sequence length="179" mass="21006">MYSINEHKTIILNAVGSWTENQEQVRKETGNHFPITLPNVTSNLSCMIEFDYHTFLESYAYHEPQFEDYPFPFNTFVKEWDQQTFIFLLNNLSLSDIEKYNVESVNNVITEELSKIDCYIENSYLNDREFNDGEDLKLFDAQFDRSSKINNLMNQIACAVLDNDQASVQIFKNKLTQLL</sequence>
<proteinExistence type="predicted"/>
<dbReference type="EMBL" id="UINC01180285">
    <property type="protein sequence ID" value="SVD89401.1"/>
    <property type="molecule type" value="Genomic_DNA"/>
</dbReference>
<reference evidence="1" key="1">
    <citation type="submission" date="2018-05" db="EMBL/GenBank/DDBJ databases">
        <authorList>
            <person name="Lanie J.A."/>
            <person name="Ng W.-L."/>
            <person name="Kazmierczak K.M."/>
            <person name="Andrzejewski T.M."/>
            <person name="Davidsen T.M."/>
            <person name="Wayne K.J."/>
            <person name="Tettelin H."/>
            <person name="Glass J.I."/>
            <person name="Rusch D."/>
            <person name="Podicherti R."/>
            <person name="Tsui H.-C.T."/>
            <person name="Winkler M.E."/>
        </authorList>
    </citation>
    <scope>NUCLEOTIDE SEQUENCE</scope>
</reference>
<dbReference type="AlphaFoldDB" id="A0A382Z1U0"/>
<evidence type="ECO:0000313" key="1">
    <source>
        <dbReference type="EMBL" id="SVD89401.1"/>
    </source>
</evidence>
<gene>
    <name evidence="1" type="ORF">METZ01_LOCUS442255</name>
</gene>
<accession>A0A382Z1U0</accession>
<organism evidence="1">
    <name type="scientific">marine metagenome</name>
    <dbReference type="NCBI Taxonomy" id="408172"/>
    <lineage>
        <taxon>unclassified sequences</taxon>
        <taxon>metagenomes</taxon>
        <taxon>ecological metagenomes</taxon>
    </lineage>
</organism>
<name>A0A382Z1U0_9ZZZZ</name>
<protein>
    <submittedName>
        <fullName evidence="1">Uncharacterized protein</fullName>
    </submittedName>
</protein>